<reference evidence="1 2" key="1">
    <citation type="journal article" date="2019" name="Mol. Biol. Evol.">
        <title>Blast fungal genomes show frequent chromosomal changes, gene gains and losses, and effector gene turnover.</title>
        <authorList>
            <person name="Gomez Luciano L.B."/>
            <person name="Jason Tsai I."/>
            <person name="Chuma I."/>
            <person name="Tosa Y."/>
            <person name="Chen Y.H."/>
            <person name="Li J.Y."/>
            <person name="Li M.Y."/>
            <person name="Jade Lu M.Y."/>
            <person name="Nakayashiki H."/>
            <person name="Li W.H."/>
        </authorList>
    </citation>
    <scope>NUCLEOTIDE SEQUENCE [LARGE SCALE GENOMIC DNA]</scope>
    <source>
        <strain evidence="1">MZ5-1-6</strain>
    </source>
</reference>
<accession>A0A4P7N5I1</accession>
<evidence type="ECO:0000313" key="1">
    <source>
        <dbReference type="EMBL" id="QBZ55264.1"/>
    </source>
</evidence>
<name>A0A4P7N5I1_PYROR</name>
<proteinExistence type="predicted"/>
<dbReference type="EMBL" id="CP034205">
    <property type="protein sequence ID" value="QBZ55264.1"/>
    <property type="molecule type" value="Genomic_DNA"/>
</dbReference>
<dbReference type="AlphaFoldDB" id="A0A4P7N5I1"/>
<gene>
    <name evidence="1" type="ORF">PoMZ_00160</name>
</gene>
<protein>
    <submittedName>
        <fullName evidence="1">Uncharacterized protein</fullName>
    </submittedName>
</protein>
<organism evidence="1 2">
    <name type="scientific">Pyricularia oryzae</name>
    <name type="common">Rice blast fungus</name>
    <name type="synonym">Magnaporthe oryzae</name>
    <dbReference type="NCBI Taxonomy" id="318829"/>
    <lineage>
        <taxon>Eukaryota</taxon>
        <taxon>Fungi</taxon>
        <taxon>Dikarya</taxon>
        <taxon>Ascomycota</taxon>
        <taxon>Pezizomycotina</taxon>
        <taxon>Sordariomycetes</taxon>
        <taxon>Sordariomycetidae</taxon>
        <taxon>Magnaporthales</taxon>
        <taxon>Pyriculariaceae</taxon>
        <taxon>Pyricularia</taxon>
    </lineage>
</organism>
<evidence type="ECO:0000313" key="2">
    <source>
        <dbReference type="Proteomes" id="UP000294847"/>
    </source>
</evidence>
<sequence length="327" mass="36852">MGGKRTGAVRARKRANAWCLRTWVWVLLETRQNGSGQGSTWLSRFPEKMWCSQVPDPGITRTRQGDPFLKRPRNIKPPRFLGFQLLPRSNGVAFEGGLRWNSRRKAGADGQKSLRLATVRYLITLYVVRYLHLKLIKAFTWSVIEVPSHMQLPITTLNFGARQVPRTSRPQAAWGGGPSHGLTFTIACISRAALRPIKHTIRKISAQDFGPWILMTRVAPRSTSFSVALSYDEKSNKGQRFTYVVNNPFDSLVNYMAWPIKSRCNLPHQTPPVAEQSCTGAAASQAKLAKVPRDHLGRWYPYGYHMYGAPHEVGIQFTMATEAHTAH</sequence>
<dbReference type="Proteomes" id="UP000294847">
    <property type="component" value="Chromosome 2"/>
</dbReference>